<keyword evidence="1" id="KW-0812">Transmembrane</keyword>
<dbReference type="Proteomes" id="UP001054837">
    <property type="component" value="Unassembled WGS sequence"/>
</dbReference>
<protein>
    <recommendedName>
        <fullName evidence="4">Transmembrane protein</fullName>
    </recommendedName>
</protein>
<keyword evidence="1" id="KW-0472">Membrane</keyword>
<organism evidence="2 3">
    <name type="scientific">Caerostris darwini</name>
    <dbReference type="NCBI Taxonomy" id="1538125"/>
    <lineage>
        <taxon>Eukaryota</taxon>
        <taxon>Metazoa</taxon>
        <taxon>Ecdysozoa</taxon>
        <taxon>Arthropoda</taxon>
        <taxon>Chelicerata</taxon>
        <taxon>Arachnida</taxon>
        <taxon>Araneae</taxon>
        <taxon>Araneomorphae</taxon>
        <taxon>Entelegynae</taxon>
        <taxon>Araneoidea</taxon>
        <taxon>Araneidae</taxon>
        <taxon>Caerostris</taxon>
    </lineage>
</organism>
<keyword evidence="3" id="KW-1185">Reference proteome</keyword>
<evidence type="ECO:0000256" key="1">
    <source>
        <dbReference type="SAM" id="Phobius"/>
    </source>
</evidence>
<dbReference type="AlphaFoldDB" id="A0AAV4RBT8"/>
<keyword evidence="1" id="KW-1133">Transmembrane helix</keyword>
<gene>
    <name evidence="2" type="ORF">CDAR_113381</name>
</gene>
<evidence type="ECO:0000313" key="2">
    <source>
        <dbReference type="EMBL" id="GIY17912.1"/>
    </source>
</evidence>
<proteinExistence type="predicted"/>
<sequence>MVNRSPDMALSPFYGNPARDFAPSQNRLLFPRSGRRSLSEFLCSPRTWCSLFFYFYFLFLFFEEGYSFAFSRTGHHRVSVVLCPLGFTGSKFSSKAEGVGGRIFLVLA</sequence>
<comment type="caution">
    <text evidence="2">The sequence shown here is derived from an EMBL/GenBank/DDBJ whole genome shotgun (WGS) entry which is preliminary data.</text>
</comment>
<feature type="transmembrane region" description="Helical" evidence="1">
    <location>
        <begin position="45"/>
        <end position="62"/>
    </location>
</feature>
<dbReference type="EMBL" id="BPLQ01005848">
    <property type="protein sequence ID" value="GIY17912.1"/>
    <property type="molecule type" value="Genomic_DNA"/>
</dbReference>
<name>A0AAV4RBT8_9ARAC</name>
<evidence type="ECO:0000313" key="3">
    <source>
        <dbReference type="Proteomes" id="UP001054837"/>
    </source>
</evidence>
<accession>A0AAV4RBT8</accession>
<evidence type="ECO:0008006" key="4">
    <source>
        <dbReference type="Google" id="ProtNLM"/>
    </source>
</evidence>
<reference evidence="2 3" key="1">
    <citation type="submission" date="2021-06" db="EMBL/GenBank/DDBJ databases">
        <title>Caerostris darwini draft genome.</title>
        <authorList>
            <person name="Kono N."/>
            <person name="Arakawa K."/>
        </authorList>
    </citation>
    <scope>NUCLEOTIDE SEQUENCE [LARGE SCALE GENOMIC DNA]</scope>
</reference>